<dbReference type="HOGENOM" id="CLU_047977_1_0_1"/>
<dbReference type="GO" id="GO:0005096">
    <property type="term" value="F:GTPase activator activity"/>
    <property type="evidence" value="ECO:0007669"/>
    <property type="project" value="UniProtKB-KW"/>
</dbReference>
<dbReference type="EMBL" id="DS469508">
    <property type="protein sequence ID" value="EDO49792.1"/>
    <property type="molecule type" value="Genomic_DNA"/>
</dbReference>
<evidence type="ECO:0000313" key="5">
    <source>
        <dbReference type="Proteomes" id="UP000001593"/>
    </source>
</evidence>
<keyword evidence="1" id="KW-0343">GTPase activation</keyword>
<dbReference type="Proteomes" id="UP000001593">
    <property type="component" value="Unassembled WGS sequence"/>
</dbReference>
<dbReference type="PANTHER" id="PTHR15228">
    <property type="entry name" value="SPERMATHECAL PHYSIOLOGY VARIANT"/>
    <property type="match status" value="1"/>
</dbReference>
<keyword evidence="5" id="KW-1185">Reference proteome</keyword>
<dbReference type="InterPro" id="IPR000198">
    <property type="entry name" value="RhoGAP_dom"/>
</dbReference>
<dbReference type="Pfam" id="PF00169">
    <property type="entry name" value="PH"/>
    <property type="match status" value="1"/>
</dbReference>
<dbReference type="SUPFAM" id="SSF48350">
    <property type="entry name" value="GTPase activation domain, GAP"/>
    <property type="match status" value="1"/>
</dbReference>
<dbReference type="eggNOG" id="KOG4270">
    <property type="taxonomic scope" value="Eukaryota"/>
</dbReference>
<gene>
    <name evidence="4" type="ORF">NEMVEDRAFT_v1g79894</name>
</gene>
<feature type="domain" description="PH" evidence="2">
    <location>
        <begin position="1"/>
        <end position="105"/>
    </location>
</feature>
<dbReference type="SMART" id="SM00324">
    <property type="entry name" value="RhoGAP"/>
    <property type="match status" value="1"/>
</dbReference>
<dbReference type="OrthoDB" id="185175at2759"/>
<evidence type="ECO:0000256" key="1">
    <source>
        <dbReference type="ARBA" id="ARBA00022468"/>
    </source>
</evidence>
<dbReference type="InterPro" id="IPR001849">
    <property type="entry name" value="PH_domain"/>
</dbReference>
<dbReference type="FunFam" id="2.30.29.30:FF:000286">
    <property type="entry name" value="PH-protein kinase domain containing protein"/>
    <property type="match status" value="1"/>
</dbReference>
<dbReference type="InterPro" id="IPR011993">
    <property type="entry name" value="PH-like_dom_sf"/>
</dbReference>
<dbReference type="InterPro" id="IPR008936">
    <property type="entry name" value="Rho_GTPase_activation_prot"/>
</dbReference>
<proteinExistence type="predicted"/>
<protein>
    <submittedName>
        <fullName evidence="4">Uncharacterized protein</fullName>
    </submittedName>
</protein>
<dbReference type="PANTHER" id="PTHR15228:SF24">
    <property type="entry name" value="RHO-GAP DOMAIN-CONTAINING PROTEIN"/>
    <property type="match status" value="1"/>
</dbReference>
<dbReference type="SMART" id="SM00233">
    <property type="entry name" value="PH"/>
    <property type="match status" value="1"/>
</dbReference>
<dbReference type="STRING" id="45351.A7RFW5"/>
<feature type="non-terminal residue" evidence="4">
    <location>
        <position position="219"/>
    </location>
</feature>
<evidence type="ECO:0000259" key="3">
    <source>
        <dbReference type="PROSITE" id="PS50238"/>
    </source>
</evidence>
<dbReference type="PROSITE" id="PS50238">
    <property type="entry name" value="RHOGAP"/>
    <property type="match status" value="1"/>
</dbReference>
<sequence length="219" mass="24726">CGWLRKEGGSFKTLRSRWFEIKGDQLYYYKDKSDPRPAGVVPLAGNEVIRHSPDPMDPGNYKFEIVSGKNREGRPVVGSHETFVMIASTMEEMDRWIGAINRIIYKPYGGGMFGGDLCETVKFEARKGGGFVPIVVDVCIEYIKKYGLEEEGLFRLPGNAKHISTLKAQFNRGESPELSDEKDIHTVASLLKLYLRELSEPVIPYDFFEVFLTAAKCES</sequence>
<accession>A7RFW5</accession>
<dbReference type="SUPFAM" id="SSF50729">
    <property type="entry name" value="PH domain-like"/>
    <property type="match status" value="1"/>
</dbReference>
<organism evidence="4 5">
    <name type="scientific">Nematostella vectensis</name>
    <name type="common">Starlet sea anemone</name>
    <dbReference type="NCBI Taxonomy" id="45351"/>
    <lineage>
        <taxon>Eukaryota</taxon>
        <taxon>Metazoa</taxon>
        <taxon>Cnidaria</taxon>
        <taxon>Anthozoa</taxon>
        <taxon>Hexacorallia</taxon>
        <taxon>Actiniaria</taxon>
        <taxon>Edwardsiidae</taxon>
        <taxon>Nematostella</taxon>
    </lineage>
</organism>
<feature type="domain" description="Rho-GAP" evidence="3">
    <location>
        <begin position="115"/>
        <end position="219"/>
    </location>
</feature>
<evidence type="ECO:0000313" key="4">
    <source>
        <dbReference type="EMBL" id="EDO49792.1"/>
    </source>
</evidence>
<evidence type="ECO:0000259" key="2">
    <source>
        <dbReference type="PROSITE" id="PS50003"/>
    </source>
</evidence>
<dbReference type="KEGG" id="nve:5521974"/>
<dbReference type="PhylomeDB" id="A7RFW5"/>
<dbReference type="GO" id="GO:0007165">
    <property type="term" value="P:signal transduction"/>
    <property type="evidence" value="ECO:0007669"/>
    <property type="project" value="InterPro"/>
</dbReference>
<dbReference type="PROSITE" id="PS50003">
    <property type="entry name" value="PH_DOMAIN"/>
    <property type="match status" value="1"/>
</dbReference>
<dbReference type="AlphaFoldDB" id="A7RFW5"/>
<dbReference type="Gene3D" id="1.10.555.10">
    <property type="entry name" value="Rho GTPase activation protein"/>
    <property type="match status" value="1"/>
</dbReference>
<dbReference type="Pfam" id="PF00620">
    <property type="entry name" value="RhoGAP"/>
    <property type="match status" value="1"/>
</dbReference>
<dbReference type="OMA" id="CEKHTST"/>
<dbReference type="Gene3D" id="2.30.29.30">
    <property type="entry name" value="Pleckstrin-homology domain (PH domain)/Phosphotyrosine-binding domain (PTB)"/>
    <property type="match status" value="1"/>
</dbReference>
<dbReference type="InterPro" id="IPR051025">
    <property type="entry name" value="RhoGAP"/>
</dbReference>
<name>A7RFW5_NEMVE</name>
<dbReference type="InParanoid" id="A7RFW5"/>
<dbReference type="GO" id="GO:0051056">
    <property type="term" value="P:regulation of small GTPase mediated signal transduction"/>
    <property type="evidence" value="ECO:0007669"/>
    <property type="project" value="UniProtKB-ARBA"/>
</dbReference>
<reference evidence="4 5" key="1">
    <citation type="journal article" date="2007" name="Science">
        <title>Sea anemone genome reveals ancestral eumetazoan gene repertoire and genomic organization.</title>
        <authorList>
            <person name="Putnam N.H."/>
            <person name="Srivastava M."/>
            <person name="Hellsten U."/>
            <person name="Dirks B."/>
            <person name="Chapman J."/>
            <person name="Salamov A."/>
            <person name="Terry A."/>
            <person name="Shapiro H."/>
            <person name="Lindquist E."/>
            <person name="Kapitonov V.V."/>
            <person name="Jurka J."/>
            <person name="Genikhovich G."/>
            <person name="Grigoriev I.V."/>
            <person name="Lucas S.M."/>
            <person name="Steele R.E."/>
            <person name="Finnerty J.R."/>
            <person name="Technau U."/>
            <person name="Martindale M.Q."/>
            <person name="Rokhsar D.S."/>
        </authorList>
    </citation>
    <scope>NUCLEOTIDE SEQUENCE [LARGE SCALE GENOMIC DNA]</scope>
    <source>
        <strain evidence="5">CH2 X CH6</strain>
    </source>
</reference>